<evidence type="ECO:0000256" key="1">
    <source>
        <dbReference type="SAM" id="MobiDB-lite"/>
    </source>
</evidence>
<dbReference type="EMBL" id="JBHRWO010000004">
    <property type="protein sequence ID" value="MFC3491071.1"/>
    <property type="molecule type" value="Genomic_DNA"/>
</dbReference>
<comment type="caution">
    <text evidence="2">The sequence shown here is derived from an EMBL/GenBank/DDBJ whole genome shotgun (WGS) entry which is preliminary data.</text>
</comment>
<evidence type="ECO:0000313" key="2">
    <source>
        <dbReference type="EMBL" id="MFC3491071.1"/>
    </source>
</evidence>
<keyword evidence="3" id="KW-1185">Reference proteome</keyword>
<gene>
    <name evidence="2" type="ORF">ACFO8M_01035</name>
</gene>
<evidence type="ECO:0000313" key="3">
    <source>
        <dbReference type="Proteomes" id="UP001595712"/>
    </source>
</evidence>
<protein>
    <submittedName>
        <fullName evidence="2">Uncharacterized protein</fullName>
    </submittedName>
</protein>
<organism evidence="2 3">
    <name type="scientific">Glycomyces rhizosphaerae</name>
    <dbReference type="NCBI Taxonomy" id="2054422"/>
    <lineage>
        <taxon>Bacteria</taxon>
        <taxon>Bacillati</taxon>
        <taxon>Actinomycetota</taxon>
        <taxon>Actinomycetes</taxon>
        <taxon>Glycomycetales</taxon>
        <taxon>Glycomycetaceae</taxon>
        <taxon>Glycomyces</taxon>
    </lineage>
</organism>
<sequence>MSLKLTNRSAGSGYAFLRRHRLVLIAAIVPLAVLLAGTLTVAAPPNGAPDSPGTATGMPEQATGDPNPNYRRVAVSSPGATIEILGQPEPLTTGAITGEVSLARPEGDRAMVAANLVASSDELDDFGQVYLALRPGIPVDYQYDTATQSIVFNPGLEFEADIVPGMPNGGDPVFLYTLPIRMVPTEPVADPQFPPYGQTFSLPSMVLLWEGAEGVTGSEPIGLLTGFELTVLHPA</sequence>
<dbReference type="Proteomes" id="UP001595712">
    <property type="component" value="Unassembled WGS sequence"/>
</dbReference>
<accession>A0ABV7PSW5</accession>
<dbReference type="RefSeq" id="WP_387969302.1">
    <property type="nucleotide sequence ID" value="NZ_JBHRWO010000004.1"/>
</dbReference>
<proteinExistence type="predicted"/>
<feature type="region of interest" description="Disordered" evidence="1">
    <location>
        <begin position="46"/>
        <end position="68"/>
    </location>
</feature>
<name>A0ABV7PSW5_9ACTN</name>
<reference evidence="3" key="1">
    <citation type="journal article" date="2019" name="Int. J. Syst. Evol. Microbiol.">
        <title>The Global Catalogue of Microorganisms (GCM) 10K type strain sequencing project: providing services to taxonomists for standard genome sequencing and annotation.</title>
        <authorList>
            <consortium name="The Broad Institute Genomics Platform"/>
            <consortium name="The Broad Institute Genome Sequencing Center for Infectious Disease"/>
            <person name="Wu L."/>
            <person name="Ma J."/>
        </authorList>
    </citation>
    <scope>NUCLEOTIDE SEQUENCE [LARGE SCALE GENOMIC DNA]</scope>
    <source>
        <strain evidence="3">CGMCC 4.7396</strain>
    </source>
</reference>